<feature type="transmembrane region" description="Helical" evidence="8">
    <location>
        <begin position="227"/>
        <end position="249"/>
    </location>
</feature>
<evidence type="ECO:0000256" key="6">
    <source>
        <dbReference type="ARBA" id="ARBA00023065"/>
    </source>
</evidence>
<evidence type="ECO:0000313" key="10">
    <source>
        <dbReference type="Proteomes" id="UP000234498"/>
    </source>
</evidence>
<feature type="transmembrane region" description="Helical" evidence="8">
    <location>
        <begin position="197"/>
        <end position="215"/>
    </location>
</feature>
<feature type="transmembrane region" description="Helical" evidence="8">
    <location>
        <begin position="408"/>
        <end position="430"/>
    </location>
</feature>
<keyword evidence="7 8" id="KW-0472">Membrane</keyword>
<dbReference type="GO" id="GO:0030001">
    <property type="term" value="P:metal ion transport"/>
    <property type="evidence" value="ECO:0007669"/>
    <property type="project" value="UniProtKB-ARBA"/>
</dbReference>
<feature type="transmembrane region" description="Helical" evidence="8">
    <location>
        <begin position="292"/>
        <end position="312"/>
    </location>
</feature>
<sequence length="447" mass="46534">MPTAHHPHRNAIDRVVVTYLAALLLGTGLLMLPAATSTPGGISVLSALFTATSAISVTGLEVLSTGSDYTFFGQAVILGLIQIGGLGVLLLTTLLAMLVAGKVGLRLRESAAAEAKSSDIGGVRPMVLRIIGLTIATEAAVATMLFLRFSTHYGEEAGDAAWDAVFHAVSAFNNAGFGLRSDSLAGYATDPFVCTPVAAAIILGGLGYPVLIEIVRRYRTPLAWSMTTRAVVVATPVLLLVGTVFIAAVEWNNPGTLGRFDWWDKLQVAAFQSTTTRTAGFSTVDFAQLHPATWFVMNILMFVGGGPAGTAGGVKITTVLVLLAMTWAEISGGTATNLFGFRVARSAYRQAATVIVLALALIATATIVLMLDDPRPGLGRLLFEVISGFGNVGLSTGITAGLPGTSQAVLITVMILGRLGPVTVASGLALRARAIRYELPGERPLIG</sequence>
<keyword evidence="6" id="KW-0406">Ion transport</keyword>
<evidence type="ECO:0000256" key="8">
    <source>
        <dbReference type="SAM" id="Phobius"/>
    </source>
</evidence>
<dbReference type="PANTHER" id="PTHR32024">
    <property type="entry name" value="TRK SYSTEM POTASSIUM UPTAKE PROTEIN TRKG-RELATED"/>
    <property type="match status" value="1"/>
</dbReference>
<keyword evidence="2" id="KW-0813">Transport</keyword>
<feature type="transmembrane region" description="Helical" evidence="8">
    <location>
        <begin position="347"/>
        <end position="369"/>
    </location>
</feature>
<evidence type="ECO:0000256" key="3">
    <source>
        <dbReference type="ARBA" id="ARBA00022475"/>
    </source>
</evidence>
<dbReference type="AlphaFoldDB" id="A0A2H1JFV8"/>
<accession>A0A2H1JFV8</accession>
<name>A0A2H1JFV8_BRELN</name>
<proteinExistence type="predicted"/>
<organism evidence="9 10">
    <name type="scientific">Brevibacterium linens</name>
    <dbReference type="NCBI Taxonomy" id="1703"/>
    <lineage>
        <taxon>Bacteria</taxon>
        <taxon>Bacillati</taxon>
        <taxon>Actinomycetota</taxon>
        <taxon>Actinomycetes</taxon>
        <taxon>Micrococcales</taxon>
        <taxon>Brevibacteriaceae</taxon>
        <taxon>Brevibacterium</taxon>
    </lineage>
</organism>
<feature type="transmembrane region" description="Helical" evidence="8">
    <location>
        <begin position="42"/>
        <end position="63"/>
    </location>
</feature>
<keyword evidence="5 8" id="KW-1133">Transmembrane helix</keyword>
<feature type="transmembrane region" description="Helical" evidence="8">
    <location>
        <begin position="16"/>
        <end position="35"/>
    </location>
</feature>
<evidence type="ECO:0000256" key="7">
    <source>
        <dbReference type="ARBA" id="ARBA00023136"/>
    </source>
</evidence>
<evidence type="ECO:0000256" key="2">
    <source>
        <dbReference type="ARBA" id="ARBA00022448"/>
    </source>
</evidence>
<dbReference type="Proteomes" id="UP000234498">
    <property type="component" value="Unassembled WGS sequence"/>
</dbReference>
<dbReference type="InterPro" id="IPR003445">
    <property type="entry name" value="Cat_transpt"/>
</dbReference>
<dbReference type="Pfam" id="PF02386">
    <property type="entry name" value="TrkH"/>
    <property type="match status" value="1"/>
</dbReference>
<reference evidence="9 10" key="1">
    <citation type="submission" date="2017-03" db="EMBL/GenBank/DDBJ databases">
        <authorList>
            <person name="Afonso C.L."/>
            <person name="Miller P.J."/>
            <person name="Scott M.A."/>
            <person name="Spackman E."/>
            <person name="Goraichik I."/>
            <person name="Dimitrov K.M."/>
            <person name="Suarez D.L."/>
            <person name="Swayne D.E."/>
        </authorList>
    </citation>
    <scope>NUCLEOTIDE SEQUENCE [LARGE SCALE GENOMIC DNA]</scope>
    <source>
        <strain evidence="9 10">Mu101</strain>
    </source>
</reference>
<evidence type="ECO:0000313" key="9">
    <source>
        <dbReference type="EMBL" id="SMX86198.1"/>
    </source>
</evidence>
<feature type="transmembrane region" description="Helical" evidence="8">
    <location>
        <begin position="75"/>
        <end position="100"/>
    </location>
</feature>
<dbReference type="GO" id="GO:0008324">
    <property type="term" value="F:monoatomic cation transmembrane transporter activity"/>
    <property type="evidence" value="ECO:0007669"/>
    <property type="project" value="InterPro"/>
</dbReference>
<evidence type="ECO:0000256" key="4">
    <source>
        <dbReference type="ARBA" id="ARBA00022692"/>
    </source>
</evidence>
<dbReference type="GO" id="GO:0005886">
    <property type="term" value="C:plasma membrane"/>
    <property type="evidence" value="ECO:0007669"/>
    <property type="project" value="UniProtKB-SubCell"/>
</dbReference>
<comment type="subcellular location">
    <subcellularLocation>
        <location evidence="1">Cell membrane</location>
        <topology evidence="1">Multi-pass membrane protein</topology>
    </subcellularLocation>
</comment>
<evidence type="ECO:0000256" key="5">
    <source>
        <dbReference type="ARBA" id="ARBA00022989"/>
    </source>
</evidence>
<feature type="transmembrane region" description="Helical" evidence="8">
    <location>
        <begin position="319"/>
        <end position="341"/>
    </location>
</feature>
<protein>
    <submittedName>
        <fullName evidence="9">Potassium uptake protein, TrkH family</fullName>
    </submittedName>
</protein>
<gene>
    <name evidence="9" type="ORF">BLIN101_02258</name>
</gene>
<evidence type="ECO:0000256" key="1">
    <source>
        <dbReference type="ARBA" id="ARBA00004651"/>
    </source>
</evidence>
<dbReference type="EMBL" id="FXZA01000013">
    <property type="protein sequence ID" value="SMX86198.1"/>
    <property type="molecule type" value="Genomic_DNA"/>
</dbReference>
<keyword evidence="4 8" id="KW-0812">Transmembrane</keyword>
<feature type="transmembrane region" description="Helical" evidence="8">
    <location>
        <begin position="126"/>
        <end position="147"/>
    </location>
</feature>
<feature type="transmembrane region" description="Helical" evidence="8">
    <location>
        <begin position="381"/>
        <end position="402"/>
    </location>
</feature>
<dbReference type="PANTHER" id="PTHR32024:SF1">
    <property type="entry name" value="KTR SYSTEM POTASSIUM UPTAKE PROTEIN B"/>
    <property type="match status" value="1"/>
</dbReference>
<keyword evidence="3" id="KW-1003">Cell membrane</keyword>